<dbReference type="Gene3D" id="2.40.50.140">
    <property type="entry name" value="Nucleic acid-binding proteins"/>
    <property type="match status" value="1"/>
</dbReference>
<dbReference type="EMBL" id="JAEHFX010000001">
    <property type="protein sequence ID" value="MBK0401651.1"/>
    <property type="molecule type" value="Genomic_DNA"/>
</dbReference>
<dbReference type="PROSITE" id="PS00211">
    <property type="entry name" value="ABC_TRANSPORTER_1"/>
    <property type="match status" value="1"/>
</dbReference>
<dbReference type="InterPro" id="IPR050093">
    <property type="entry name" value="ABC_SmlMolc_Importer"/>
</dbReference>
<evidence type="ECO:0000259" key="4">
    <source>
        <dbReference type="PROSITE" id="PS50893"/>
    </source>
</evidence>
<reference evidence="5 6" key="1">
    <citation type="submission" date="2020-12" db="EMBL/GenBank/DDBJ databases">
        <title>Bacterial novel species Adhaeribacter sp. BT258 isolated from soil.</title>
        <authorList>
            <person name="Jung H.-Y."/>
        </authorList>
    </citation>
    <scope>NUCLEOTIDE SEQUENCE [LARGE SCALE GENOMIC DNA]</scope>
    <source>
        <strain evidence="5 6">BT258</strain>
    </source>
</reference>
<dbReference type="InterPro" id="IPR003439">
    <property type="entry name" value="ABC_transporter-like_ATP-bd"/>
</dbReference>
<keyword evidence="1" id="KW-0813">Transport</keyword>
<dbReference type="InterPro" id="IPR003593">
    <property type="entry name" value="AAA+_ATPase"/>
</dbReference>
<sequence length="327" mass="36275">MPLLEVQNISFQERNHTVLEDISFTQQEFQKLVIAGETGSGKSTLLQIIAGLVQPNAGEVFFDGTRVRGPQEVLVPGQAGIAYLSQHFELPQFLRVEQVLKYANTFAENDAENLYELCRIGHLLKRKTSELSGGERQRIALAKLLLGAPKLLLLDEPFSNLDNGHKKLLKTVLHDIGEELKITSLLVSHDPLDTLSWADKILVLENGQIVQRGTPQEIYRRPVNQYTAGLFGSYNLIPPPLAFGFEAMLRIALSEKSLLIRPECIKIKDAAENGIPGTINRVQFFGSYSEVEVQLAGIPVIVKTVGFKGKKGEKVCITVAAEDVWYV</sequence>
<dbReference type="GO" id="GO:0005524">
    <property type="term" value="F:ATP binding"/>
    <property type="evidence" value="ECO:0007669"/>
    <property type="project" value="UniProtKB-KW"/>
</dbReference>
<dbReference type="InterPro" id="IPR027417">
    <property type="entry name" value="P-loop_NTPase"/>
</dbReference>
<dbReference type="Pfam" id="PF00005">
    <property type="entry name" value="ABC_tran"/>
    <property type="match status" value="1"/>
</dbReference>
<protein>
    <submittedName>
        <fullName evidence="5">ABC transporter ATP-binding protein</fullName>
    </submittedName>
</protein>
<dbReference type="PROSITE" id="PS00675">
    <property type="entry name" value="SIGMA54_INTERACT_1"/>
    <property type="match status" value="1"/>
</dbReference>
<dbReference type="InterPro" id="IPR017871">
    <property type="entry name" value="ABC_transporter-like_CS"/>
</dbReference>
<evidence type="ECO:0000256" key="1">
    <source>
        <dbReference type="ARBA" id="ARBA00022448"/>
    </source>
</evidence>
<dbReference type="InterPro" id="IPR008995">
    <property type="entry name" value="Mo/tungstate-bd_C_term_dom"/>
</dbReference>
<comment type="caution">
    <text evidence="5">The sequence shown here is derived from an EMBL/GenBank/DDBJ whole genome shotgun (WGS) entry which is preliminary data.</text>
</comment>
<dbReference type="Proteomes" id="UP000644147">
    <property type="component" value="Unassembled WGS sequence"/>
</dbReference>
<dbReference type="RefSeq" id="WP_200504273.1">
    <property type="nucleotide sequence ID" value="NZ_JAEHFX010000001.1"/>
</dbReference>
<evidence type="ECO:0000256" key="3">
    <source>
        <dbReference type="ARBA" id="ARBA00022840"/>
    </source>
</evidence>
<keyword evidence="2" id="KW-0547">Nucleotide-binding</keyword>
<dbReference type="PANTHER" id="PTHR42781">
    <property type="entry name" value="SPERMIDINE/PUTRESCINE IMPORT ATP-BINDING PROTEIN POTA"/>
    <property type="match status" value="1"/>
</dbReference>
<dbReference type="Pfam" id="PF08402">
    <property type="entry name" value="TOBE_2"/>
    <property type="match status" value="1"/>
</dbReference>
<dbReference type="Gene3D" id="3.40.50.300">
    <property type="entry name" value="P-loop containing nucleotide triphosphate hydrolases"/>
    <property type="match status" value="1"/>
</dbReference>
<dbReference type="InterPro" id="IPR013611">
    <property type="entry name" value="Transp-assoc_OB_typ2"/>
</dbReference>
<dbReference type="SUPFAM" id="SSF50331">
    <property type="entry name" value="MOP-like"/>
    <property type="match status" value="1"/>
</dbReference>
<evidence type="ECO:0000313" key="6">
    <source>
        <dbReference type="Proteomes" id="UP000644147"/>
    </source>
</evidence>
<keyword evidence="6" id="KW-1185">Reference proteome</keyword>
<dbReference type="InterPro" id="IPR025662">
    <property type="entry name" value="Sigma_54_int_dom_ATP-bd_1"/>
</dbReference>
<dbReference type="SMART" id="SM00382">
    <property type="entry name" value="AAA"/>
    <property type="match status" value="1"/>
</dbReference>
<accession>A0ABS1BWY2</accession>
<dbReference type="PANTHER" id="PTHR42781:SF4">
    <property type="entry name" value="SPERMIDINE_PUTRESCINE IMPORT ATP-BINDING PROTEIN POTA"/>
    <property type="match status" value="1"/>
</dbReference>
<dbReference type="InterPro" id="IPR012340">
    <property type="entry name" value="NA-bd_OB-fold"/>
</dbReference>
<proteinExistence type="predicted"/>
<organism evidence="5 6">
    <name type="scientific">Adhaeribacter terrigena</name>
    <dbReference type="NCBI Taxonomy" id="2793070"/>
    <lineage>
        <taxon>Bacteria</taxon>
        <taxon>Pseudomonadati</taxon>
        <taxon>Bacteroidota</taxon>
        <taxon>Cytophagia</taxon>
        <taxon>Cytophagales</taxon>
        <taxon>Hymenobacteraceae</taxon>
        <taxon>Adhaeribacter</taxon>
    </lineage>
</organism>
<name>A0ABS1BWY2_9BACT</name>
<dbReference type="SUPFAM" id="SSF52540">
    <property type="entry name" value="P-loop containing nucleoside triphosphate hydrolases"/>
    <property type="match status" value="1"/>
</dbReference>
<feature type="domain" description="ABC transporter" evidence="4">
    <location>
        <begin position="4"/>
        <end position="231"/>
    </location>
</feature>
<evidence type="ECO:0000313" key="5">
    <source>
        <dbReference type="EMBL" id="MBK0401651.1"/>
    </source>
</evidence>
<keyword evidence="3 5" id="KW-0067">ATP-binding</keyword>
<dbReference type="PROSITE" id="PS50893">
    <property type="entry name" value="ABC_TRANSPORTER_2"/>
    <property type="match status" value="1"/>
</dbReference>
<gene>
    <name evidence="5" type="ORF">I5M27_01560</name>
</gene>
<evidence type="ECO:0000256" key="2">
    <source>
        <dbReference type="ARBA" id="ARBA00022741"/>
    </source>
</evidence>